<accession>A0ABX4NBZ2</accession>
<dbReference type="EC" id="2.7.7.19" evidence="3"/>
<dbReference type="PANTHER" id="PTHR43051:SF1">
    <property type="entry name" value="POLYNUCLEOTIDE ADENYLYLTRANSFERASE FAMILY PROTEIN"/>
    <property type="match status" value="1"/>
</dbReference>
<evidence type="ECO:0000256" key="3">
    <source>
        <dbReference type="HAMAP-Rule" id="MF_00957"/>
    </source>
</evidence>
<dbReference type="EMBL" id="NPDP01000014">
    <property type="protein sequence ID" value="PJZ30038.1"/>
    <property type="molecule type" value="Genomic_DNA"/>
</dbReference>
<keyword evidence="3" id="KW-0507">mRNA processing</keyword>
<dbReference type="InterPro" id="IPR052191">
    <property type="entry name" value="tRNA_ntf/polyA_polymerase_I"/>
</dbReference>
<dbReference type="NCBIfam" id="TIGR01942">
    <property type="entry name" value="pcnB"/>
    <property type="match status" value="1"/>
</dbReference>
<feature type="domain" description="Poly A polymerase head" evidence="6">
    <location>
        <begin position="57"/>
        <end position="185"/>
    </location>
</feature>
<keyword evidence="3" id="KW-0067">ATP-binding</keyword>
<evidence type="ECO:0000259" key="7">
    <source>
        <dbReference type="Pfam" id="PF12627"/>
    </source>
</evidence>
<gene>
    <name evidence="3" type="primary">pcnB</name>
    <name evidence="8" type="ORF">CH378_09375</name>
</gene>
<feature type="active site" evidence="3">
    <location>
        <position position="77"/>
    </location>
</feature>
<keyword evidence="3" id="KW-0804">Transcription</keyword>
<dbReference type="InterPro" id="IPR032828">
    <property type="entry name" value="PolyA_RNA-bd"/>
</dbReference>
<dbReference type="InterPro" id="IPR002646">
    <property type="entry name" value="PolA_pol_head_dom"/>
</dbReference>
<feature type="active site" evidence="3">
    <location>
        <position position="75"/>
    </location>
</feature>
<proteinExistence type="inferred from homology"/>
<dbReference type="Pfam" id="PF12627">
    <property type="entry name" value="PolyA_pol_RNAbd"/>
    <property type="match status" value="1"/>
</dbReference>
<reference evidence="8 9" key="1">
    <citation type="submission" date="2017-07" db="EMBL/GenBank/DDBJ databases">
        <title>Leptospira spp. isolated from tropical soils.</title>
        <authorList>
            <person name="Thibeaux R."/>
            <person name="Iraola G."/>
            <person name="Ferres I."/>
            <person name="Bierque E."/>
            <person name="Girault D."/>
            <person name="Soupe-Gilbert M.-E."/>
            <person name="Picardeau M."/>
            <person name="Goarant C."/>
        </authorList>
    </citation>
    <scope>NUCLEOTIDE SEQUENCE [LARGE SCALE GENOMIC DNA]</scope>
    <source>
        <strain evidence="8 9">JW2-C-B1</strain>
    </source>
</reference>
<feature type="region of interest" description="Disordered" evidence="5">
    <location>
        <begin position="425"/>
        <end position="517"/>
    </location>
</feature>
<evidence type="ECO:0000313" key="8">
    <source>
        <dbReference type="EMBL" id="PJZ30038.1"/>
    </source>
</evidence>
<dbReference type="CDD" id="cd05398">
    <property type="entry name" value="NT_ClassII-CCAase"/>
    <property type="match status" value="1"/>
</dbReference>
<evidence type="ECO:0000256" key="4">
    <source>
        <dbReference type="RuleBase" id="RU003953"/>
    </source>
</evidence>
<dbReference type="SUPFAM" id="SSF81891">
    <property type="entry name" value="Poly A polymerase C-terminal region-like"/>
    <property type="match status" value="1"/>
</dbReference>
<evidence type="ECO:0000256" key="5">
    <source>
        <dbReference type="SAM" id="MobiDB-lite"/>
    </source>
</evidence>
<dbReference type="Gene3D" id="1.10.3090.10">
    <property type="entry name" value="cca-adding enzyme, domain 2"/>
    <property type="match status" value="1"/>
</dbReference>
<dbReference type="RefSeq" id="WP_100755399.1">
    <property type="nucleotide sequence ID" value="NZ_NPDP01000014.1"/>
</dbReference>
<feature type="compositionally biased region" description="Basic residues" evidence="5">
    <location>
        <begin position="450"/>
        <end position="459"/>
    </location>
</feature>
<feature type="compositionally biased region" description="Gly residues" evidence="5">
    <location>
        <begin position="429"/>
        <end position="444"/>
    </location>
</feature>
<keyword evidence="2 3" id="KW-0547">Nucleotide-binding</keyword>
<comment type="catalytic activity">
    <reaction evidence="3">
        <text>RNA(n) + ATP = RNA(n)-3'-adenine ribonucleotide + diphosphate</text>
        <dbReference type="Rhea" id="RHEA:11332"/>
        <dbReference type="Rhea" id="RHEA-COMP:14527"/>
        <dbReference type="Rhea" id="RHEA-COMP:17347"/>
        <dbReference type="ChEBI" id="CHEBI:30616"/>
        <dbReference type="ChEBI" id="CHEBI:33019"/>
        <dbReference type="ChEBI" id="CHEBI:140395"/>
        <dbReference type="ChEBI" id="CHEBI:173115"/>
        <dbReference type="EC" id="2.7.7.19"/>
    </reaction>
</comment>
<keyword evidence="9" id="KW-1185">Reference proteome</keyword>
<dbReference type="HAMAP" id="MF_00957">
    <property type="entry name" value="PolyA_pol"/>
    <property type="match status" value="1"/>
</dbReference>
<evidence type="ECO:0000256" key="2">
    <source>
        <dbReference type="ARBA" id="ARBA00022741"/>
    </source>
</evidence>
<name>A0ABX4NBZ2_9LEPT</name>
<dbReference type="PANTHER" id="PTHR43051">
    <property type="entry name" value="POLYNUCLEOTIDE ADENYLYLTRANSFERASE FAMILY PROTEIN"/>
    <property type="match status" value="1"/>
</dbReference>
<feature type="domain" description="tRNA nucleotidyltransferase/poly(A) polymerase RNA and SrmB- binding" evidence="7">
    <location>
        <begin position="212"/>
        <end position="271"/>
    </location>
</feature>
<dbReference type="InterPro" id="IPR043519">
    <property type="entry name" value="NT_sf"/>
</dbReference>
<evidence type="ECO:0000259" key="6">
    <source>
        <dbReference type="Pfam" id="PF01743"/>
    </source>
</evidence>
<dbReference type="Proteomes" id="UP000231919">
    <property type="component" value="Unassembled WGS sequence"/>
</dbReference>
<evidence type="ECO:0000313" key="9">
    <source>
        <dbReference type="Proteomes" id="UP000231919"/>
    </source>
</evidence>
<dbReference type="SUPFAM" id="SSF81301">
    <property type="entry name" value="Nucleotidyltransferase"/>
    <property type="match status" value="1"/>
</dbReference>
<organism evidence="8 9">
    <name type="scientific">Leptospira kmetyi</name>
    <dbReference type="NCBI Taxonomy" id="408139"/>
    <lineage>
        <taxon>Bacteria</taxon>
        <taxon>Pseudomonadati</taxon>
        <taxon>Spirochaetota</taxon>
        <taxon>Spirochaetia</taxon>
        <taxon>Leptospirales</taxon>
        <taxon>Leptospiraceae</taxon>
        <taxon>Leptospira</taxon>
    </lineage>
</organism>
<dbReference type="Gene3D" id="3.30.460.10">
    <property type="entry name" value="Beta Polymerase, domain 2"/>
    <property type="match status" value="1"/>
</dbReference>
<dbReference type="InterPro" id="IPR010206">
    <property type="entry name" value="PolA_pol_I"/>
</dbReference>
<feature type="compositionally biased region" description="Low complexity" evidence="5">
    <location>
        <begin position="483"/>
        <end position="497"/>
    </location>
</feature>
<sequence length="517" mass="59059">MKFLSNLFKKKIGSVEDILSHPDGKRYYRDAHLIRKNMIDEDAVKIIHRLNKFGFKAYIVGGGVRDLLLGRKPKDFDVVTNATPNQIKKIFNNCRIIGRRFKIVHILFRGKVIEVSTFRSLPDYRLGKAVEDQDYLIKRDNKFGTPQEDAARRDFTINSLYYDVRNDSIIDYVGGFEDIQNKVLRVIGDPDISFREDPVRMLRAVKFAEILGLNIEKTTAKAIRKHKIELEKASSSRMLEEYNKIFRTWKTSLIFQGMAEHGLLEVLFKEAFEKERKKNSSFGDKFLETNIGKRLAIADKLLTEREEMTPHIFYSLIFSDLASDALQKENMNLVPAIKNSLEPIFKRLETPKKDKDRLIKIFASQQRFLSTEDEKSSQNNFFRMKDYFYDAFMVFKIGAIAENDEQSIQSAFFWEISVRKRPIPVKKFNGGGGGGAGGGGGQPQGGQRQNKNRNKNSRNRNREEGGSGQQRGGGDPRNRREGNQNSSGSSESPNQGRGSNENYGDDRSGETENSGNE</sequence>
<dbReference type="Pfam" id="PF01743">
    <property type="entry name" value="PolyA_pol"/>
    <property type="match status" value="1"/>
</dbReference>
<feature type="active site" evidence="3">
    <location>
        <position position="154"/>
    </location>
</feature>
<comment type="function">
    <text evidence="3">Adds poly(A) tail to the 3' end of many RNAs, which usually targets these RNAs for decay. Plays a significant role in the global control of gene expression, through influencing the rate of transcript degradation, and in the general RNA quality control.</text>
</comment>
<keyword evidence="1 3" id="KW-0808">Transferase</keyword>
<protein>
    <recommendedName>
        <fullName evidence="3">Poly(A) polymerase I</fullName>
        <shortName evidence="3">PAP I</shortName>
        <ecNumber evidence="3">2.7.7.19</ecNumber>
    </recommendedName>
</protein>
<comment type="similarity">
    <text evidence="3 4">Belongs to the tRNA nucleotidyltransferase/poly(A) polymerase family.</text>
</comment>
<comment type="caution">
    <text evidence="8">The sequence shown here is derived from an EMBL/GenBank/DDBJ whole genome shotgun (WGS) entry which is preliminary data.</text>
</comment>
<evidence type="ECO:0000256" key="1">
    <source>
        <dbReference type="ARBA" id="ARBA00022679"/>
    </source>
</evidence>
<keyword evidence="3 4" id="KW-0694">RNA-binding</keyword>